<reference evidence="8 9" key="1">
    <citation type="submission" date="2019-01" db="EMBL/GenBank/DDBJ databases">
        <title>A draft genome assembly of the solar-powered sea slug Elysia chlorotica.</title>
        <authorList>
            <person name="Cai H."/>
            <person name="Li Q."/>
            <person name="Fang X."/>
            <person name="Li J."/>
            <person name="Curtis N.E."/>
            <person name="Altenburger A."/>
            <person name="Shibata T."/>
            <person name="Feng M."/>
            <person name="Maeda T."/>
            <person name="Schwartz J.A."/>
            <person name="Shigenobu S."/>
            <person name="Lundholm N."/>
            <person name="Nishiyama T."/>
            <person name="Yang H."/>
            <person name="Hasebe M."/>
            <person name="Li S."/>
            <person name="Pierce S.K."/>
            <person name="Wang J."/>
        </authorList>
    </citation>
    <scope>NUCLEOTIDE SEQUENCE [LARGE SCALE GENOMIC DNA]</scope>
    <source>
        <strain evidence="8">EC2010</strain>
        <tissue evidence="8">Whole organism of an adult</tissue>
    </source>
</reference>
<sequence>MFESSFLYKTFFLFVFLVLIYLSSLRSSGQDRSMSIEFLSNEEDDLTIDKAEHPILPGGGGMAICAHTCSSVKVQELNINDHGNINIGVTKVQSQKDLILSPKQHVKTVDVDSELNYHYQSKNVTSCISSSFSFSENISNSHSLFEYDVPLRTAVKTSNNIFSKLKLPEKEVSHKPSIQQSLEYDLSQSCSFATAVNPHDQGSSGAHDAITDFSSQVHKISGDIKLNWEVRSPEKHGSFGFSTNKYRRCHSQPESGMCTTDGEISNSYSNRDDAGNKNIVACQQYQKRGVSHDMASDVEEVIELFNHDDNFYNSITLYIQMELCGLTLQEWLVDRNLEFSTKGYDPKAMCVENMHIFHQLLQGVQFIHTSGVIHRDLKPRNIFLSTSDLQVKIGDFGLAKIEVLSQGSESLSVFKTWKDIPYIKDNHTSGVGTSAYASPEQLEGSLYDSKSDMFSLGVILFEIFHVFSTEMERVKSIEKIRRKNKCSFEFCESWPLQ</sequence>
<dbReference type="SUPFAM" id="SSF56112">
    <property type="entry name" value="Protein kinase-like (PK-like)"/>
    <property type="match status" value="1"/>
</dbReference>
<keyword evidence="1" id="KW-0808">Transferase</keyword>
<evidence type="ECO:0000256" key="3">
    <source>
        <dbReference type="ARBA" id="ARBA00022777"/>
    </source>
</evidence>
<evidence type="ECO:0000259" key="7">
    <source>
        <dbReference type="PROSITE" id="PS50011"/>
    </source>
</evidence>
<keyword evidence="4" id="KW-0067">ATP-binding</keyword>
<evidence type="ECO:0000256" key="4">
    <source>
        <dbReference type="ARBA" id="ARBA00022840"/>
    </source>
</evidence>
<keyword evidence="6" id="KW-0812">Transmembrane</keyword>
<evidence type="ECO:0000313" key="9">
    <source>
        <dbReference type="Proteomes" id="UP000271974"/>
    </source>
</evidence>
<dbReference type="InterPro" id="IPR008271">
    <property type="entry name" value="Ser/Thr_kinase_AS"/>
</dbReference>
<dbReference type="PANTHER" id="PTHR11042:SF187">
    <property type="entry name" value="EUKARYOTIC TRANSLATION INITIATION FACTOR 2-ALPHA KINASE 2"/>
    <property type="match status" value="1"/>
</dbReference>
<dbReference type="OrthoDB" id="1405469at2759"/>
<evidence type="ECO:0000256" key="1">
    <source>
        <dbReference type="ARBA" id="ARBA00022679"/>
    </source>
</evidence>
<dbReference type="GO" id="GO:0005737">
    <property type="term" value="C:cytoplasm"/>
    <property type="evidence" value="ECO:0007669"/>
    <property type="project" value="TreeGrafter"/>
</dbReference>
<name>A0A3S1H6K5_ELYCH</name>
<dbReference type="GO" id="GO:0005634">
    <property type="term" value="C:nucleus"/>
    <property type="evidence" value="ECO:0007669"/>
    <property type="project" value="TreeGrafter"/>
</dbReference>
<keyword evidence="6" id="KW-1133">Transmembrane helix</keyword>
<feature type="non-terminal residue" evidence="8">
    <location>
        <position position="497"/>
    </location>
</feature>
<gene>
    <name evidence="8" type="ORF">EGW08_018976</name>
</gene>
<dbReference type="SMART" id="SM00220">
    <property type="entry name" value="S_TKc"/>
    <property type="match status" value="1"/>
</dbReference>
<dbReference type="AlphaFoldDB" id="A0A3S1H6K5"/>
<accession>A0A3S1H6K5</accession>
<keyword evidence="9" id="KW-1185">Reference proteome</keyword>
<comment type="similarity">
    <text evidence="5">Belongs to the protein kinase superfamily. Ser/Thr protein kinase family. GCN2 subfamily.</text>
</comment>
<keyword evidence="2" id="KW-0547">Nucleotide-binding</keyword>
<dbReference type="InterPro" id="IPR000719">
    <property type="entry name" value="Prot_kinase_dom"/>
</dbReference>
<dbReference type="PROSITE" id="PS00108">
    <property type="entry name" value="PROTEIN_KINASE_ST"/>
    <property type="match status" value="1"/>
</dbReference>
<dbReference type="GO" id="GO:0004694">
    <property type="term" value="F:eukaryotic translation initiation factor 2alpha kinase activity"/>
    <property type="evidence" value="ECO:0007669"/>
    <property type="project" value="TreeGrafter"/>
</dbReference>
<evidence type="ECO:0000313" key="8">
    <source>
        <dbReference type="EMBL" id="RUS73257.1"/>
    </source>
</evidence>
<dbReference type="PROSITE" id="PS50011">
    <property type="entry name" value="PROTEIN_KINASE_DOM"/>
    <property type="match status" value="1"/>
</dbReference>
<proteinExistence type="inferred from homology"/>
<dbReference type="PANTHER" id="PTHR11042">
    <property type="entry name" value="EUKARYOTIC TRANSLATION INITIATION FACTOR 2-ALPHA KINASE EIF2-ALPHA KINASE -RELATED"/>
    <property type="match status" value="1"/>
</dbReference>
<feature type="transmembrane region" description="Helical" evidence="6">
    <location>
        <begin position="6"/>
        <end position="25"/>
    </location>
</feature>
<dbReference type="GO" id="GO:0005524">
    <property type="term" value="F:ATP binding"/>
    <property type="evidence" value="ECO:0007669"/>
    <property type="project" value="UniProtKB-KW"/>
</dbReference>
<keyword evidence="3" id="KW-0418">Kinase</keyword>
<organism evidence="8 9">
    <name type="scientific">Elysia chlorotica</name>
    <name type="common">Eastern emerald elysia</name>
    <name type="synonym">Sea slug</name>
    <dbReference type="NCBI Taxonomy" id="188477"/>
    <lineage>
        <taxon>Eukaryota</taxon>
        <taxon>Metazoa</taxon>
        <taxon>Spiralia</taxon>
        <taxon>Lophotrochozoa</taxon>
        <taxon>Mollusca</taxon>
        <taxon>Gastropoda</taxon>
        <taxon>Heterobranchia</taxon>
        <taxon>Euthyneura</taxon>
        <taxon>Panpulmonata</taxon>
        <taxon>Sacoglossa</taxon>
        <taxon>Placobranchoidea</taxon>
        <taxon>Plakobranchidae</taxon>
        <taxon>Elysia</taxon>
    </lineage>
</organism>
<dbReference type="STRING" id="188477.A0A3S1H6K5"/>
<evidence type="ECO:0000256" key="6">
    <source>
        <dbReference type="SAM" id="Phobius"/>
    </source>
</evidence>
<feature type="domain" description="Protein kinase" evidence="7">
    <location>
        <begin position="228"/>
        <end position="497"/>
    </location>
</feature>
<dbReference type="Proteomes" id="UP000271974">
    <property type="component" value="Unassembled WGS sequence"/>
</dbReference>
<dbReference type="InterPro" id="IPR011009">
    <property type="entry name" value="Kinase-like_dom_sf"/>
</dbReference>
<dbReference type="Pfam" id="PF00069">
    <property type="entry name" value="Pkinase"/>
    <property type="match status" value="1"/>
</dbReference>
<dbReference type="EMBL" id="RQTK01000958">
    <property type="protein sequence ID" value="RUS73257.1"/>
    <property type="molecule type" value="Genomic_DNA"/>
</dbReference>
<evidence type="ECO:0000256" key="5">
    <source>
        <dbReference type="ARBA" id="ARBA00037982"/>
    </source>
</evidence>
<keyword evidence="6" id="KW-0472">Membrane</keyword>
<evidence type="ECO:0000256" key="2">
    <source>
        <dbReference type="ARBA" id="ARBA00022741"/>
    </source>
</evidence>
<protein>
    <recommendedName>
        <fullName evidence="7">Protein kinase domain-containing protein</fullName>
    </recommendedName>
</protein>
<dbReference type="Gene3D" id="1.10.510.10">
    <property type="entry name" value="Transferase(Phosphotransferase) domain 1"/>
    <property type="match status" value="1"/>
</dbReference>
<comment type="caution">
    <text evidence="8">The sequence shown here is derived from an EMBL/GenBank/DDBJ whole genome shotgun (WGS) entry which is preliminary data.</text>
</comment>
<dbReference type="InterPro" id="IPR050339">
    <property type="entry name" value="CC_SR_Kinase"/>
</dbReference>